<feature type="transmembrane region" description="Helical" evidence="1">
    <location>
        <begin position="44"/>
        <end position="64"/>
    </location>
</feature>
<organism evidence="2 3">
    <name type="scientific">Roseateles subflavus</name>
    <dbReference type="NCBI Taxonomy" id="3053353"/>
    <lineage>
        <taxon>Bacteria</taxon>
        <taxon>Pseudomonadati</taxon>
        <taxon>Pseudomonadota</taxon>
        <taxon>Betaproteobacteria</taxon>
        <taxon>Burkholderiales</taxon>
        <taxon>Sphaerotilaceae</taxon>
        <taxon>Roseateles</taxon>
    </lineage>
</organism>
<proteinExistence type="predicted"/>
<feature type="transmembrane region" description="Helical" evidence="1">
    <location>
        <begin position="102"/>
        <end position="124"/>
    </location>
</feature>
<reference evidence="2 3" key="1">
    <citation type="submission" date="2023-06" db="EMBL/GenBank/DDBJ databases">
        <title>Pelomonas sp. APW6 16S ribosomal RNA gene genome sequencing and assembly.</title>
        <authorList>
            <person name="Woo H."/>
        </authorList>
    </citation>
    <scope>NUCLEOTIDE SEQUENCE [LARGE SCALE GENOMIC DNA]</scope>
    <source>
        <strain evidence="2 3">APW6</strain>
    </source>
</reference>
<keyword evidence="1" id="KW-0472">Membrane</keyword>
<protein>
    <submittedName>
        <fullName evidence="2">Uncharacterized protein</fullName>
    </submittedName>
</protein>
<keyword evidence="3" id="KW-1185">Reference proteome</keyword>
<comment type="caution">
    <text evidence="2">The sequence shown here is derived from an EMBL/GenBank/DDBJ whole genome shotgun (WGS) entry which is preliminary data.</text>
</comment>
<dbReference type="RefSeq" id="WP_285983045.1">
    <property type="nucleotide sequence ID" value="NZ_JASVDS010000003.1"/>
</dbReference>
<evidence type="ECO:0000313" key="2">
    <source>
        <dbReference type="EMBL" id="MDL5032984.1"/>
    </source>
</evidence>
<dbReference type="EMBL" id="JASVDS010000003">
    <property type="protein sequence ID" value="MDL5032984.1"/>
    <property type="molecule type" value="Genomic_DNA"/>
</dbReference>
<dbReference type="Proteomes" id="UP001238603">
    <property type="component" value="Unassembled WGS sequence"/>
</dbReference>
<gene>
    <name evidence="2" type="ORF">QRD43_13795</name>
</gene>
<evidence type="ECO:0000256" key="1">
    <source>
        <dbReference type="SAM" id="Phobius"/>
    </source>
</evidence>
<name>A0ABT7LJJ9_9BURK</name>
<keyword evidence="1" id="KW-0812">Transmembrane</keyword>
<keyword evidence="1" id="KW-1133">Transmembrane helix</keyword>
<accession>A0ABT7LJJ9</accession>
<evidence type="ECO:0000313" key="3">
    <source>
        <dbReference type="Proteomes" id="UP001238603"/>
    </source>
</evidence>
<sequence>MKSLAKMVALLPLAVALFLGNAYGSMSFAGLLFPRVTPRPYMEMVSSAAVGAIVGGMLVAYPLVRLFPSRYLAAALLVSSPLMALRLSDLLAYAATTQTATVIMSAVELTLVPAGAVLATGLLARFFPPALPDMA</sequence>